<evidence type="ECO:0000313" key="3">
    <source>
        <dbReference type="Proteomes" id="UP000694287"/>
    </source>
</evidence>
<dbReference type="EMBL" id="JADQDK010000001">
    <property type="protein sequence ID" value="MBW0137443.1"/>
    <property type="molecule type" value="Genomic_DNA"/>
</dbReference>
<keyword evidence="3" id="KW-1185">Reference proteome</keyword>
<feature type="compositionally biased region" description="Basic and acidic residues" evidence="1">
    <location>
        <begin position="716"/>
        <end position="727"/>
    </location>
</feature>
<dbReference type="RefSeq" id="WP_218616371.1">
    <property type="nucleotide sequence ID" value="NZ_JADQDK010000001.1"/>
</dbReference>
<gene>
    <name evidence="2" type="ORF">I4I81_24745</name>
</gene>
<proteinExistence type="predicted"/>
<evidence type="ECO:0000313" key="2">
    <source>
        <dbReference type="EMBL" id="MBW0137443.1"/>
    </source>
</evidence>
<feature type="region of interest" description="Disordered" evidence="1">
    <location>
        <begin position="709"/>
        <end position="895"/>
    </location>
</feature>
<sequence length="895" mass="93254">MDDRTTGDSPHEILLALAGRIDDDLLAWCRELVAVGEDGRALELIAGTLVADGTALPPGDRAAVVAAARAARTDLDVDAVLPPAAAEAVTAHRFDAGHGIENLAAAVGALPERLVAGCRTWVTFRTTPAGSAPGPLPQPVVLVEVAADDQRPVDVLGYQLAIACARVGAPAAVEVVVAGSVRPGYQLAALASALPVHGADEESASLDTDTFAVQTPAPPSPDSEVETPAAGIPESPAGSAWPSLGSLVMPPSARAFRSPEPDTADAAPLDRRSRREARESEDARAAGSWDFGAASADRITPAGGTPAVRPFVDEGVGGSALFGRDRSDVDGSDDDRAEGSRADDDRADDDRADEHRSDLSRTDPYPSTADRGHGADVDRADVDRADVDRADVDRADVDRADVDRTDVGGADPDRADSDRADPVRPDDHRSVGDPVDAGRRGPGISDTGFLAPERSGIDLSDDEGSAPGPPAAGRPDLDRPDLDRTDVDRTDVDRTDVDRTDVDRTDVDRTDVDRTDVDRTDVDRTDVDRTDVDRTDVDRTEDGRTDVDRTEDDGPGPSGAAPGLFGVDRADPGPGTDRGAQPLSGWPAIARSRSAAFAAGSFGTADDDATDTETRLADGPPAPVTPLRSRTDLPRPRPTAVPPLPRPADPEPPTPLARRRPLAPVSDFPRHPAPGSDAPALASIGDPFGGPIDDREVSLTLPAIDEADPLGVGRLPVEHEGGHRDDGNDGEAAAQVADDWLADWISGDWAMSRSATGPDPLDPEQPLPGPPTAVEAEQIDATPRPDAPHERPRATPRPAPRPVPQPSARPAPLPPRPSPVRPPSPEAQADPTAETAARLSEADRDLLARLQSELGGDAPRPRVSRRAGIAGENGNGAPRPAPNGRGPHPPPDIAG</sequence>
<feature type="compositionally biased region" description="Basic and acidic residues" evidence="1">
    <location>
        <begin position="370"/>
        <end position="439"/>
    </location>
</feature>
<comment type="caution">
    <text evidence="2">The sequence shown here is derived from an EMBL/GenBank/DDBJ whole genome shotgun (WGS) entry which is preliminary data.</text>
</comment>
<feature type="compositionally biased region" description="Pro residues" evidence="1">
    <location>
        <begin position="795"/>
        <end position="825"/>
    </location>
</feature>
<accession>A0ABS6V002</accession>
<feature type="compositionally biased region" description="Low complexity" evidence="1">
    <location>
        <begin position="870"/>
        <end position="886"/>
    </location>
</feature>
<feature type="region of interest" description="Disordered" evidence="1">
    <location>
        <begin position="211"/>
        <end position="587"/>
    </location>
</feature>
<feature type="compositionally biased region" description="Basic and acidic residues" evidence="1">
    <location>
        <begin position="268"/>
        <end position="284"/>
    </location>
</feature>
<feature type="compositionally biased region" description="Pro residues" evidence="1">
    <location>
        <begin position="636"/>
        <end position="655"/>
    </location>
</feature>
<name>A0ABS6V002_9PSEU</name>
<feature type="region of interest" description="Disordered" evidence="1">
    <location>
        <begin position="601"/>
        <end position="695"/>
    </location>
</feature>
<protein>
    <submittedName>
        <fullName evidence="2">Uncharacterized protein</fullName>
    </submittedName>
</protein>
<feature type="compositionally biased region" description="Basic and acidic residues" evidence="1">
    <location>
        <begin position="337"/>
        <end position="361"/>
    </location>
</feature>
<reference evidence="2 3" key="1">
    <citation type="submission" date="2020-11" db="EMBL/GenBank/DDBJ databases">
        <title>Pseudonocardia abyssalis sp. nov. and Pseudonocardia oceani sp. nov., description and phylogenomic analysis of two novel actinomycetes isolated from the deep Southern Ocean.</title>
        <authorList>
            <person name="Parra J."/>
        </authorList>
    </citation>
    <scope>NUCLEOTIDE SEQUENCE [LARGE SCALE GENOMIC DNA]</scope>
    <source>
        <strain evidence="2 3">KRD-168</strain>
    </source>
</reference>
<organism evidence="2 3">
    <name type="scientific">Pseudonocardia abyssalis</name>
    <dbReference type="NCBI Taxonomy" id="2792008"/>
    <lineage>
        <taxon>Bacteria</taxon>
        <taxon>Bacillati</taxon>
        <taxon>Actinomycetota</taxon>
        <taxon>Actinomycetes</taxon>
        <taxon>Pseudonocardiales</taxon>
        <taxon>Pseudonocardiaceae</taxon>
        <taxon>Pseudonocardia</taxon>
    </lineage>
</organism>
<dbReference type="Proteomes" id="UP000694287">
    <property type="component" value="Unassembled WGS sequence"/>
</dbReference>
<feature type="compositionally biased region" description="Basic and acidic residues" evidence="1">
    <location>
        <begin position="475"/>
        <end position="548"/>
    </location>
</feature>
<evidence type="ECO:0000256" key="1">
    <source>
        <dbReference type="SAM" id="MobiDB-lite"/>
    </source>
</evidence>